<dbReference type="Proteomes" id="UP000245207">
    <property type="component" value="Unassembled WGS sequence"/>
</dbReference>
<keyword evidence="4" id="KW-0479">Metal-binding</keyword>
<dbReference type="Gene3D" id="3.40.50.150">
    <property type="entry name" value="Vaccinia Virus protein VP39"/>
    <property type="match status" value="1"/>
</dbReference>
<dbReference type="InterPro" id="IPR042086">
    <property type="entry name" value="MeTrfase_capping"/>
</dbReference>
<dbReference type="GO" id="GO:0008168">
    <property type="term" value="F:methyltransferase activity"/>
    <property type="evidence" value="ECO:0007669"/>
    <property type="project" value="UniProtKB-KW"/>
</dbReference>
<dbReference type="OrthoDB" id="1523883at2759"/>
<evidence type="ECO:0000256" key="5">
    <source>
        <dbReference type="ARBA" id="ARBA00022842"/>
    </source>
</evidence>
<dbReference type="EMBL" id="PKPP01009465">
    <property type="protein sequence ID" value="PWA48198.1"/>
    <property type="molecule type" value="Genomic_DNA"/>
</dbReference>
<evidence type="ECO:0000256" key="3">
    <source>
        <dbReference type="ARBA" id="ARBA00022679"/>
    </source>
</evidence>
<evidence type="ECO:0000256" key="1">
    <source>
        <dbReference type="ARBA" id="ARBA00007967"/>
    </source>
</evidence>
<dbReference type="Gene3D" id="1.10.1200.270">
    <property type="entry name" value="Methyltransferase, alpha-helical capping domain"/>
    <property type="match status" value="1"/>
</dbReference>
<keyword evidence="2 6" id="KW-0489">Methyltransferase</keyword>
<dbReference type="GO" id="GO:0046872">
    <property type="term" value="F:metal ion binding"/>
    <property type="evidence" value="ECO:0007669"/>
    <property type="project" value="UniProtKB-KW"/>
</dbReference>
<dbReference type="InterPro" id="IPR029063">
    <property type="entry name" value="SAM-dependent_MTases_sf"/>
</dbReference>
<comment type="similarity">
    <text evidence="1">Belongs to the methyltransferase superfamily. Type-7 methyltransferase family.</text>
</comment>
<dbReference type="InterPro" id="IPR005299">
    <property type="entry name" value="MeTrfase_7"/>
</dbReference>
<gene>
    <name evidence="6" type="ORF">CTI12_AA491910</name>
</gene>
<protein>
    <submittedName>
        <fullName evidence="6">S-adenosyl-L-methionine-dependent methyltransferases superfamily protein</fullName>
    </submittedName>
</protein>
<dbReference type="GO" id="GO:0032259">
    <property type="term" value="P:methylation"/>
    <property type="evidence" value="ECO:0007669"/>
    <property type="project" value="UniProtKB-KW"/>
</dbReference>
<keyword evidence="3 6" id="KW-0808">Transferase</keyword>
<proteinExistence type="inferred from homology"/>
<dbReference type="SUPFAM" id="SSF53335">
    <property type="entry name" value="S-adenosyl-L-methionine-dependent methyltransferases"/>
    <property type="match status" value="1"/>
</dbReference>
<dbReference type="PANTHER" id="PTHR31009">
    <property type="entry name" value="S-ADENOSYL-L-METHIONINE:CARBOXYL METHYLTRANSFERASE FAMILY PROTEIN"/>
    <property type="match status" value="1"/>
</dbReference>
<evidence type="ECO:0000256" key="2">
    <source>
        <dbReference type="ARBA" id="ARBA00022603"/>
    </source>
</evidence>
<evidence type="ECO:0000313" key="7">
    <source>
        <dbReference type="Proteomes" id="UP000245207"/>
    </source>
</evidence>
<keyword evidence="7" id="KW-1185">Reference proteome</keyword>
<dbReference type="Pfam" id="PF03492">
    <property type="entry name" value="Methyltransf_7"/>
    <property type="match status" value="1"/>
</dbReference>
<reference evidence="6 7" key="1">
    <citation type="journal article" date="2018" name="Mol. Plant">
        <title>The genome of Artemisia annua provides insight into the evolution of Asteraceae family and artemisinin biosynthesis.</title>
        <authorList>
            <person name="Shen Q."/>
            <person name="Zhang L."/>
            <person name="Liao Z."/>
            <person name="Wang S."/>
            <person name="Yan T."/>
            <person name="Shi P."/>
            <person name="Liu M."/>
            <person name="Fu X."/>
            <person name="Pan Q."/>
            <person name="Wang Y."/>
            <person name="Lv Z."/>
            <person name="Lu X."/>
            <person name="Zhang F."/>
            <person name="Jiang W."/>
            <person name="Ma Y."/>
            <person name="Chen M."/>
            <person name="Hao X."/>
            <person name="Li L."/>
            <person name="Tang Y."/>
            <person name="Lv G."/>
            <person name="Zhou Y."/>
            <person name="Sun X."/>
            <person name="Brodelius P.E."/>
            <person name="Rose J.K.C."/>
            <person name="Tang K."/>
        </authorList>
    </citation>
    <scope>NUCLEOTIDE SEQUENCE [LARGE SCALE GENOMIC DNA]</scope>
    <source>
        <strain evidence="7">cv. Huhao1</strain>
        <tissue evidence="6">Leaf</tissue>
    </source>
</reference>
<name>A0A2U1LGS4_ARTAN</name>
<dbReference type="AlphaFoldDB" id="A0A2U1LGS4"/>
<sequence>MLYIDLKLIFFLQLFQEITIRKMHPIIKEIIKGIPNLDGFPHCFNFADLGCSSGPNTLLVVSNIINEVHDVCKEKNLKSPQFQVCLNDLFGNDFNSIFKCLPMFNGKYNKGKGKNFGQCFISGVPGSFHGRLFPDKSMHLFHSSGSLHWLSQLPEGLEINGINVYMAKTSPPIVFEMYRMQFQKDFTMFLESRSKEIIHGGHMVLSLAGRNDVDPSCNNSSCLWELFAKSLVDMAKEVKHWESHHDTDYCKLKVFEEQAIGKQGSQKY</sequence>
<keyword evidence="5" id="KW-0460">Magnesium</keyword>
<evidence type="ECO:0000313" key="6">
    <source>
        <dbReference type="EMBL" id="PWA48198.1"/>
    </source>
</evidence>
<accession>A0A2U1LGS4</accession>
<organism evidence="6 7">
    <name type="scientific">Artemisia annua</name>
    <name type="common">Sweet wormwood</name>
    <dbReference type="NCBI Taxonomy" id="35608"/>
    <lineage>
        <taxon>Eukaryota</taxon>
        <taxon>Viridiplantae</taxon>
        <taxon>Streptophyta</taxon>
        <taxon>Embryophyta</taxon>
        <taxon>Tracheophyta</taxon>
        <taxon>Spermatophyta</taxon>
        <taxon>Magnoliopsida</taxon>
        <taxon>eudicotyledons</taxon>
        <taxon>Gunneridae</taxon>
        <taxon>Pentapetalae</taxon>
        <taxon>asterids</taxon>
        <taxon>campanulids</taxon>
        <taxon>Asterales</taxon>
        <taxon>Asteraceae</taxon>
        <taxon>Asteroideae</taxon>
        <taxon>Anthemideae</taxon>
        <taxon>Artemisiinae</taxon>
        <taxon>Artemisia</taxon>
    </lineage>
</organism>
<comment type="caution">
    <text evidence="6">The sequence shown here is derived from an EMBL/GenBank/DDBJ whole genome shotgun (WGS) entry which is preliminary data.</text>
</comment>
<evidence type="ECO:0000256" key="4">
    <source>
        <dbReference type="ARBA" id="ARBA00022723"/>
    </source>
</evidence>